<dbReference type="AlphaFoldDB" id="A0A1G5MXH4"/>
<feature type="region of interest" description="Disordered" evidence="1">
    <location>
        <begin position="49"/>
        <end position="72"/>
    </location>
</feature>
<organism evidence="2 3">
    <name type="scientific">Afifella marina DSM 2698</name>
    <dbReference type="NCBI Taxonomy" id="1120955"/>
    <lineage>
        <taxon>Bacteria</taxon>
        <taxon>Pseudomonadati</taxon>
        <taxon>Pseudomonadota</taxon>
        <taxon>Alphaproteobacteria</taxon>
        <taxon>Hyphomicrobiales</taxon>
        <taxon>Afifellaceae</taxon>
        <taxon>Afifella</taxon>
    </lineage>
</organism>
<evidence type="ECO:0000313" key="2">
    <source>
        <dbReference type="EMBL" id="SCZ29269.1"/>
    </source>
</evidence>
<feature type="compositionally biased region" description="Low complexity" evidence="1">
    <location>
        <begin position="60"/>
        <end position="72"/>
    </location>
</feature>
<reference evidence="2 3" key="1">
    <citation type="submission" date="2016-10" db="EMBL/GenBank/DDBJ databases">
        <authorList>
            <person name="de Groot N.N."/>
        </authorList>
    </citation>
    <scope>NUCLEOTIDE SEQUENCE [LARGE SCALE GENOMIC DNA]</scope>
    <source>
        <strain evidence="2 3">DSM 2698</strain>
    </source>
</reference>
<keyword evidence="3" id="KW-1185">Reference proteome</keyword>
<evidence type="ECO:0000256" key="1">
    <source>
        <dbReference type="SAM" id="MobiDB-lite"/>
    </source>
</evidence>
<feature type="compositionally biased region" description="Low complexity" evidence="1">
    <location>
        <begin position="96"/>
        <end position="114"/>
    </location>
</feature>
<dbReference type="Proteomes" id="UP000199347">
    <property type="component" value="Unassembled WGS sequence"/>
</dbReference>
<protein>
    <submittedName>
        <fullName evidence="2">Uncharacterized protein</fullName>
    </submittedName>
</protein>
<dbReference type="EMBL" id="FMVW01000002">
    <property type="protein sequence ID" value="SCZ29269.1"/>
    <property type="molecule type" value="Genomic_DNA"/>
</dbReference>
<name>A0A1G5MXH4_AFIMA</name>
<gene>
    <name evidence="2" type="ORF">SAMN03080610_01108</name>
</gene>
<feature type="region of interest" description="Disordered" evidence="1">
    <location>
        <begin position="96"/>
        <end position="116"/>
    </location>
</feature>
<sequence length="260" mass="26156">MCGACGALGRCGATLPRRGRSGAMTRFSSLSFLPLVLLVGLAACSPDADQQEANGASSQTSESLAGATTGAAAEPEKAAAAASGAAATDALGAASATGADSSSGAGSTPASAPDTWSGKVIGLEGLGDLKIGEAVPEGGSFAERGAQTSEACRTVSSPDYPGVYAIVADGKVQRITVGQRSDVKLAEGVGVGSTEKEVRSWFGGFREEPHKYEEAPAKYLTAPNAESGSSALRFEIGRDGKVKLFHIGVMPYLTYVEACA</sequence>
<accession>A0A1G5MXH4</accession>
<evidence type="ECO:0000313" key="3">
    <source>
        <dbReference type="Proteomes" id="UP000199347"/>
    </source>
</evidence>
<proteinExistence type="predicted"/>